<dbReference type="Proteomes" id="UP000288079">
    <property type="component" value="Unassembled WGS sequence"/>
</dbReference>
<organism evidence="4 5">
    <name type="scientific">Bacteroides faecalis</name>
    <dbReference type="NCBI Taxonomy" id="2447885"/>
    <lineage>
        <taxon>Bacteria</taxon>
        <taxon>Pseudomonadati</taxon>
        <taxon>Bacteroidota</taxon>
        <taxon>Bacteroidia</taxon>
        <taxon>Bacteroidales</taxon>
        <taxon>Bacteroidaceae</taxon>
        <taxon>Bacteroides</taxon>
    </lineage>
</organism>
<dbReference type="InterPro" id="IPR032508">
    <property type="entry name" value="FecR_C"/>
</dbReference>
<dbReference type="OrthoDB" id="783402at2"/>
<dbReference type="PIRSF" id="PIRSF018266">
    <property type="entry name" value="FecR"/>
    <property type="match status" value="1"/>
</dbReference>
<dbReference type="Gene3D" id="3.55.50.30">
    <property type="match status" value="1"/>
</dbReference>
<keyword evidence="1" id="KW-1133">Transmembrane helix</keyword>
<dbReference type="EMBL" id="BHWB01000011">
    <property type="protein sequence ID" value="GCB36343.1"/>
    <property type="molecule type" value="Genomic_DNA"/>
</dbReference>
<proteinExistence type="predicted"/>
<accession>A0A401LXV3</accession>
<comment type="caution">
    <text evidence="4">The sequence shown here is derived from an EMBL/GenBank/DDBJ whole genome shotgun (WGS) entry which is preliminary data.</text>
</comment>
<keyword evidence="5" id="KW-1185">Reference proteome</keyword>
<dbReference type="FunFam" id="2.60.120.1440:FF:000001">
    <property type="entry name" value="Putative anti-sigma factor"/>
    <property type="match status" value="1"/>
</dbReference>
<feature type="domain" description="Protein FecR C-terminal" evidence="3">
    <location>
        <begin position="254"/>
        <end position="322"/>
    </location>
</feature>
<dbReference type="RefSeq" id="WP_125042031.1">
    <property type="nucleotide sequence ID" value="NZ_BHWB01000011.1"/>
</dbReference>
<keyword evidence="1" id="KW-0812">Transmembrane</keyword>
<dbReference type="PANTHER" id="PTHR30273:SF2">
    <property type="entry name" value="PROTEIN FECR"/>
    <property type="match status" value="1"/>
</dbReference>
<protein>
    <submittedName>
        <fullName evidence="4">Anti-sigma factor</fullName>
    </submittedName>
</protein>
<evidence type="ECO:0000256" key="1">
    <source>
        <dbReference type="SAM" id="Phobius"/>
    </source>
</evidence>
<dbReference type="PANTHER" id="PTHR30273">
    <property type="entry name" value="PERIPLASMIC SIGNAL SENSOR AND SIGMA FACTOR ACTIVATOR FECR-RELATED"/>
    <property type="match status" value="1"/>
</dbReference>
<dbReference type="Pfam" id="PF16344">
    <property type="entry name" value="FecR_C"/>
    <property type="match status" value="1"/>
</dbReference>
<feature type="domain" description="FecR protein" evidence="2">
    <location>
        <begin position="113"/>
        <end position="207"/>
    </location>
</feature>
<evidence type="ECO:0000259" key="3">
    <source>
        <dbReference type="Pfam" id="PF16344"/>
    </source>
</evidence>
<keyword evidence="1" id="KW-0472">Membrane</keyword>
<gene>
    <name evidence="4" type="ORF">KGMB02408_32880</name>
</gene>
<sequence length="330" mass="38334">MKENYIYRILNQFFTHAYPSEMEEQIQEWIVEDKWSIEKDKALYTIWNEVQIAPNEGTYQSLQKVKMVLGFHEKPARIFKRRHQWLKYAAIFIPLFLLTGWYLYNNQDVNTMEVVTANNEQKQCTLPDGTTVLLNSDTKLTYPSKFEDSTRIVNLEGEAYFTVTSNPSRPFIVATQHLSVKVLGTKFNISAYSTDDRAVTTLNSGSIQVDIKSGEVTNRYILKPNQQIVYDKIDKSVLLNTVTDESLGWKNGLLIFQDATFNDIIYTLQRRFDVIIDYDKQKFSNDSYTIKFINKENLEEILGVLKEVVGDFDYKIQSGKVTLIKKEVSE</sequence>
<name>A0A401LXV3_9BACE</name>
<evidence type="ECO:0000313" key="5">
    <source>
        <dbReference type="Proteomes" id="UP000288079"/>
    </source>
</evidence>
<dbReference type="Gene3D" id="2.60.120.1440">
    <property type="match status" value="1"/>
</dbReference>
<evidence type="ECO:0000313" key="4">
    <source>
        <dbReference type="EMBL" id="GCB36343.1"/>
    </source>
</evidence>
<dbReference type="InterPro" id="IPR006860">
    <property type="entry name" value="FecR"/>
</dbReference>
<dbReference type="GO" id="GO:0016989">
    <property type="term" value="F:sigma factor antagonist activity"/>
    <property type="evidence" value="ECO:0007669"/>
    <property type="project" value="TreeGrafter"/>
</dbReference>
<dbReference type="InterPro" id="IPR012373">
    <property type="entry name" value="Ferrdict_sens_TM"/>
</dbReference>
<reference evidence="4 5" key="1">
    <citation type="submission" date="2018-10" db="EMBL/GenBank/DDBJ databases">
        <title>Draft Genome Sequence of Bacteroides sp. KCTC 15687.</title>
        <authorList>
            <person name="Yu S.Y."/>
            <person name="Kim J.S."/>
            <person name="Oh B.S."/>
            <person name="Park S.H."/>
            <person name="Kang S.W."/>
            <person name="Park J.E."/>
            <person name="Choi S.H."/>
            <person name="Han K.I."/>
            <person name="Lee K.C."/>
            <person name="Eom M.K."/>
            <person name="Suh M.K."/>
            <person name="Lee D.H."/>
            <person name="Yoon H."/>
            <person name="Kim B."/>
            <person name="Yang S.J."/>
            <person name="Lee J.S."/>
            <person name="Lee J.H."/>
        </authorList>
    </citation>
    <scope>NUCLEOTIDE SEQUENCE [LARGE SCALE GENOMIC DNA]</scope>
    <source>
        <strain evidence="4 5">KCTC 15687</strain>
    </source>
</reference>
<dbReference type="AlphaFoldDB" id="A0A401LXV3"/>
<dbReference type="Pfam" id="PF04773">
    <property type="entry name" value="FecR"/>
    <property type="match status" value="1"/>
</dbReference>
<feature type="transmembrane region" description="Helical" evidence="1">
    <location>
        <begin position="85"/>
        <end position="104"/>
    </location>
</feature>
<evidence type="ECO:0000259" key="2">
    <source>
        <dbReference type="Pfam" id="PF04773"/>
    </source>
</evidence>